<feature type="region of interest" description="Disordered" evidence="1">
    <location>
        <begin position="1"/>
        <end position="37"/>
    </location>
</feature>
<protein>
    <submittedName>
        <fullName evidence="2">Uncharacterized protein</fullName>
    </submittedName>
</protein>
<evidence type="ECO:0000313" key="2">
    <source>
        <dbReference type="EMBL" id="CAH2087434.1"/>
    </source>
</evidence>
<organism evidence="2 3">
    <name type="scientific">Euphydryas editha</name>
    <name type="common">Edith's checkerspot</name>
    <dbReference type="NCBI Taxonomy" id="104508"/>
    <lineage>
        <taxon>Eukaryota</taxon>
        <taxon>Metazoa</taxon>
        <taxon>Ecdysozoa</taxon>
        <taxon>Arthropoda</taxon>
        <taxon>Hexapoda</taxon>
        <taxon>Insecta</taxon>
        <taxon>Pterygota</taxon>
        <taxon>Neoptera</taxon>
        <taxon>Endopterygota</taxon>
        <taxon>Lepidoptera</taxon>
        <taxon>Glossata</taxon>
        <taxon>Ditrysia</taxon>
        <taxon>Papilionoidea</taxon>
        <taxon>Nymphalidae</taxon>
        <taxon>Nymphalinae</taxon>
        <taxon>Euphydryas</taxon>
    </lineage>
</organism>
<name>A0AAU9TL55_EUPED</name>
<dbReference type="AlphaFoldDB" id="A0AAU9TL55"/>
<evidence type="ECO:0000256" key="1">
    <source>
        <dbReference type="SAM" id="MobiDB-lite"/>
    </source>
</evidence>
<evidence type="ECO:0000313" key="3">
    <source>
        <dbReference type="Proteomes" id="UP001153954"/>
    </source>
</evidence>
<accession>A0AAU9TL55</accession>
<reference evidence="2" key="1">
    <citation type="submission" date="2022-03" db="EMBL/GenBank/DDBJ databases">
        <authorList>
            <person name="Tunstrom K."/>
        </authorList>
    </citation>
    <scope>NUCLEOTIDE SEQUENCE</scope>
</reference>
<keyword evidence="3" id="KW-1185">Reference proteome</keyword>
<proteinExistence type="predicted"/>
<dbReference type="Proteomes" id="UP001153954">
    <property type="component" value="Unassembled WGS sequence"/>
</dbReference>
<comment type="caution">
    <text evidence="2">The sequence shown here is derived from an EMBL/GenBank/DDBJ whole genome shotgun (WGS) entry which is preliminary data.</text>
</comment>
<dbReference type="EMBL" id="CAKOGL010000006">
    <property type="protein sequence ID" value="CAH2087434.1"/>
    <property type="molecule type" value="Genomic_DNA"/>
</dbReference>
<sequence length="123" mass="14816">MPNFKLGNERDIQEEDSKDNNKNSKKKLRDKYEQNNQCIFEKDNKDKQKYSNNEIPVTQKSDSEVKCIHCIFDKELDRRHYYFGNLLIGELQYLPPCMRSKAYINILNYVNKLKDKYKEEPLD</sequence>
<gene>
    <name evidence="2" type="ORF">EEDITHA_LOCUS3697</name>
</gene>